<keyword evidence="2" id="KW-1185">Reference proteome</keyword>
<evidence type="ECO:0000313" key="2">
    <source>
        <dbReference type="Proteomes" id="UP001501758"/>
    </source>
</evidence>
<gene>
    <name evidence="1" type="ORF">GCM10009430_20600</name>
</gene>
<accession>A0ABP3U1W3</accession>
<reference evidence="2" key="1">
    <citation type="journal article" date="2019" name="Int. J. Syst. Evol. Microbiol.">
        <title>The Global Catalogue of Microorganisms (GCM) 10K type strain sequencing project: providing services to taxonomists for standard genome sequencing and annotation.</title>
        <authorList>
            <consortium name="The Broad Institute Genomics Platform"/>
            <consortium name="The Broad Institute Genome Sequencing Center for Infectious Disease"/>
            <person name="Wu L."/>
            <person name="Ma J."/>
        </authorList>
    </citation>
    <scope>NUCLEOTIDE SEQUENCE [LARGE SCALE GENOMIC DNA]</scope>
    <source>
        <strain evidence="2">JCM 15974</strain>
    </source>
</reference>
<proteinExistence type="predicted"/>
<organism evidence="1 2">
    <name type="scientific">Aquimarina litoralis</name>
    <dbReference type="NCBI Taxonomy" id="584605"/>
    <lineage>
        <taxon>Bacteria</taxon>
        <taxon>Pseudomonadati</taxon>
        <taxon>Bacteroidota</taxon>
        <taxon>Flavobacteriia</taxon>
        <taxon>Flavobacteriales</taxon>
        <taxon>Flavobacteriaceae</taxon>
        <taxon>Aquimarina</taxon>
    </lineage>
</organism>
<sequence>MPDGTSGTEADNFALQIQQAVKHDQFVNTDYIQWSFRNKNHYVWNKKSGKVTVNWDTYEANLDLQNPKNSSITENRNILEGAESQKMIRKALAYFNNDSFWVVAPHKLFDEGVTRKIVTLEDGEKGLLVTYSSGGTTPGDSYLWKVDKNYLPTSYQMWVSIIPIGGVEATWENWTTTESGAYLAKYHKALGIGIPISNLRAWNE</sequence>
<protein>
    <submittedName>
        <fullName evidence="1">Uncharacterized protein</fullName>
    </submittedName>
</protein>
<comment type="caution">
    <text evidence="1">The sequence shown here is derived from an EMBL/GenBank/DDBJ whole genome shotgun (WGS) entry which is preliminary data.</text>
</comment>
<name>A0ABP3U1W3_9FLAO</name>
<dbReference type="EMBL" id="BAAAGE010000002">
    <property type="protein sequence ID" value="GAA0720431.1"/>
    <property type="molecule type" value="Genomic_DNA"/>
</dbReference>
<evidence type="ECO:0000313" key="1">
    <source>
        <dbReference type="EMBL" id="GAA0720431.1"/>
    </source>
</evidence>
<dbReference type="Proteomes" id="UP001501758">
    <property type="component" value="Unassembled WGS sequence"/>
</dbReference>